<dbReference type="AlphaFoldDB" id="A0A1D7THH8"/>
<dbReference type="InterPro" id="IPR003423">
    <property type="entry name" value="OMP_efflux"/>
</dbReference>
<dbReference type="GO" id="GO:0005886">
    <property type="term" value="C:plasma membrane"/>
    <property type="evidence" value="ECO:0007669"/>
    <property type="project" value="UniProtKB-SubCell"/>
</dbReference>
<evidence type="ECO:0000313" key="11">
    <source>
        <dbReference type="EMBL" id="AOO64400.1"/>
    </source>
</evidence>
<keyword evidence="3 9" id="KW-1134">Transmembrane beta strand</keyword>
<evidence type="ECO:0000256" key="1">
    <source>
        <dbReference type="ARBA" id="ARBA00004370"/>
    </source>
</evidence>
<feature type="transmembrane region" description="Helical" evidence="10">
    <location>
        <begin position="12"/>
        <end position="31"/>
    </location>
</feature>
<sequence>MKKGEIMFQYWKYYSMGFLIAVGFSGCTNFLSNEAALKPKPIDAYLTSKTFETTQSHWPSEFWWRSYQDEQLNTLIERGLENSPDIAIVSARIKQASAYTQGSKSQLLPQVGTNASVSSEKLSYNYVTPLSTVPKNWNDYGQASLSMNWEIDFWGKNRAALAAATSEFEAIQAEKKQAELILASAIATAYSQLAQLYALSDTVDASLKIKQNILDRVDEKYTKGLENKSVVSDAKARYMNTFGEWQVINEQIALTKNQIAALLGEGPDKGLEINRPRINVDNKYELPTELALNLLGRRPDIVSAKLQVEAKESKIKQKKAAFYPNINLSAMIGVQSLGIENLTQSGSDIGSVGPAVYLPIFTGGRLEADLEGAEASYEAAVANYNRTVVHALQDVADVGVSQKSLSSQIKTAQEGVDAAQTSYDVANNRYKQGVSNYIDVLYASDNLNATQKYLVTLKTKSLILDIAMKRSLGGGYLMVNNTHN</sequence>
<evidence type="ECO:0000256" key="2">
    <source>
        <dbReference type="ARBA" id="ARBA00007613"/>
    </source>
</evidence>
<name>A0A1D7THH8_9BACT</name>
<dbReference type="GO" id="GO:0015562">
    <property type="term" value="F:efflux transmembrane transporter activity"/>
    <property type="evidence" value="ECO:0007669"/>
    <property type="project" value="InterPro"/>
</dbReference>
<keyword evidence="12" id="KW-1185">Reference proteome</keyword>
<dbReference type="Pfam" id="PF02321">
    <property type="entry name" value="OEP"/>
    <property type="match status" value="2"/>
</dbReference>
<evidence type="ECO:0000256" key="7">
    <source>
        <dbReference type="ARBA" id="ARBA00023139"/>
    </source>
</evidence>
<dbReference type="NCBIfam" id="TIGR01845">
    <property type="entry name" value="outer_NodT"/>
    <property type="match status" value="1"/>
</dbReference>
<dbReference type="EMBL" id="CP017111">
    <property type="protein sequence ID" value="AOO64400.1"/>
    <property type="molecule type" value="Genomic_DNA"/>
</dbReference>
<evidence type="ECO:0000313" key="12">
    <source>
        <dbReference type="Proteomes" id="UP000094609"/>
    </source>
</evidence>
<keyword evidence="8 9" id="KW-0449">Lipoprotein</keyword>
<keyword evidence="4 9" id="KW-0812">Transmembrane</keyword>
<comment type="similarity">
    <text evidence="2 9">Belongs to the outer membrane factor (OMF) (TC 1.B.17) family.</text>
</comment>
<protein>
    <submittedName>
        <fullName evidence="11">Putative multidrug resistance protein</fullName>
    </submittedName>
</protein>
<evidence type="ECO:0000256" key="3">
    <source>
        <dbReference type="ARBA" id="ARBA00022452"/>
    </source>
</evidence>
<dbReference type="Gene3D" id="2.20.200.10">
    <property type="entry name" value="Outer membrane efflux proteins (OEP)"/>
    <property type="match status" value="1"/>
</dbReference>
<comment type="subcellular location">
    <subcellularLocation>
        <location evidence="9">Cell membrane</location>
        <topology evidence="9">Lipid-anchor</topology>
    </subcellularLocation>
    <subcellularLocation>
        <location evidence="1">Membrane</location>
    </subcellularLocation>
</comment>
<evidence type="ECO:0000256" key="10">
    <source>
        <dbReference type="SAM" id="Phobius"/>
    </source>
</evidence>
<dbReference type="KEGG" id="shal:SHALO_0611"/>
<evidence type="ECO:0000256" key="9">
    <source>
        <dbReference type="RuleBase" id="RU362097"/>
    </source>
</evidence>
<keyword evidence="10" id="KW-1133">Transmembrane helix</keyword>
<organism evidence="11 12">
    <name type="scientific">Sulfurospirillum halorespirans DSM 13726</name>
    <dbReference type="NCBI Taxonomy" id="1193502"/>
    <lineage>
        <taxon>Bacteria</taxon>
        <taxon>Pseudomonadati</taxon>
        <taxon>Campylobacterota</taxon>
        <taxon>Epsilonproteobacteria</taxon>
        <taxon>Campylobacterales</taxon>
        <taxon>Sulfurospirillaceae</taxon>
        <taxon>Sulfurospirillum</taxon>
    </lineage>
</organism>
<dbReference type="InterPro" id="IPR010131">
    <property type="entry name" value="MdtP/NodT-like"/>
</dbReference>
<keyword evidence="6 9" id="KW-0472">Membrane</keyword>
<gene>
    <name evidence="11" type="ORF">SHALO_0611</name>
</gene>
<dbReference type="PANTHER" id="PTHR30203:SF20">
    <property type="entry name" value="MULTIDRUG RESISTANCE OUTER MEMBRANE PROTEIN MDTP-RELATED"/>
    <property type="match status" value="1"/>
</dbReference>
<dbReference type="Proteomes" id="UP000094609">
    <property type="component" value="Chromosome"/>
</dbReference>
<dbReference type="PATRIC" id="fig|1193502.14.peg.620"/>
<dbReference type="Gene3D" id="1.20.1600.10">
    <property type="entry name" value="Outer membrane efflux proteins (OEP)"/>
    <property type="match status" value="1"/>
</dbReference>
<evidence type="ECO:0000256" key="8">
    <source>
        <dbReference type="ARBA" id="ARBA00023288"/>
    </source>
</evidence>
<reference evidence="12" key="1">
    <citation type="submission" date="2016-08" db="EMBL/GenBank/DDBJ databases">
        <title>Complete genome sequence of the organohalide-respiring Epsilonproteobacterium Sulfurospirillum halorespirans.</title>
        <authorList>
            <person name="Goris T."/>
            <person name="Zimmermann J."/>
            <person name="Schenz B."/>
            <person name="Lemos M."/>
            <person name="Hackermueller J."/>
            <person name="Diekert G."/>
        </authorList>
    </citation>
    <scope>NUCLEOTIDE SEQUENCE [LARGE SCALE GENOMIC DNA]</scope>
    <source>
        <strain>DSM 13726</strain>
        <strain evidence="12">PCE-M2</strain>
    </source>
</reference>
<keyword evidence="7 9" id="KW-0564">Palmitate</keyword>
<evidence type="ECO:0000256" key="4">
    <source>
        <dbReference type="ARBA" id="ARBA00022692"/>
    </source>
</evidence>
<dbReference type="STRING" id="1193502.SHALO_0611"/>
<dbReference type="PANTHER" id="PTHR30203">
    <property type="entry name" value="OUTER MEMBRANE CATION EFFLUX PROTEIN"/>
    <property type="match status" value="1"/>
</dbReference>
<evidence type="ECO:0000256" key="6">
    <source>
        <dbReference type="ARBA" id="ARBA00023136"/>
    </source>
</evidence>
<dbReference type="PROSITE" id="PS51257">
    <property type="entry name" value="PROKAR_LIPOPROTEIN"/>
    <property type="match status" value="1"/>
</dbReference>
<keyword evidence="5" id="KW-0732">Signal</keyword>
<proteinExistence type="inferred from homology"/>
<evidence type="ECO:0000256" key="5">
    <source>
        <dbReference type="ARBA" id="ARBA00022729"/>
    </source>
</evidence>
<accession>A0A1D7THH8</accession>
<dbReference type="SUPFAM" id="SSF56954">
    <property type="entry name" value="Outer membrane efflux proteins (OEP)"/>
    <property type="match status" value="1"/>
</dbReference>